<dbReference type="Proteomes" id="UP000225889">
    <property type="component" value="Unassembled WGS sequence"/>
</dbReference>
<organism evidence="1 2">
    <name type="scientific">Pseudobutyrivibrio ruminis</name>
    <dbReference type="NCBI Taxonomy" id="46206"/>
    <lineage>
        <taxon>Bacteria</taxon>
        <taxon>Bacillati</taxon>
        <taxon>Bacillota</taxon>
        <taxon>Clostridia</taxon>
        <taxon>Lachnospirales</taxon>
        <taxon>Lachnospiraceae</taxon>
        <taxon>Pseudobutyrivibrio</taxon>
    </lineage>
</organism>
<dbReference type="EMBL" id="PDYF01000010">
    <property type="protein sequence ID" value="PHU35362.1"/>
    <property type="molecule type" value="Genomic_DNA"/>
</dbReference>
<reference evidence="1 2" key="2">
    <citation type="submission" date="2017-10" db="EMBL/GenBank/DDBJ databases">
        <authorList>
            <person name="Banno H."/>
            <person name="Chua N.-H."/>
        </authorList>
    </citation>
    <scope>NUCLEOTIDE SEQUENCE [LARGE SCALE GENOMIC DNA]</scope>
    <source>
        <strain evidence="1 2">JK626</strain>
    </source>
</reference>
<evidence type="ECO:0000313" key="2">
    <source>
        <dbReference type="Proteomes" id="UP000225889"/>
    </source>
</evidence>
<dbReference type="RefSeq" id="WP_028247298.1">
    <property type="nucleotide sequence ID" value="NZ_PDYF01000010.1"/>
</dbReference>
<protein>
    <submittedName>
        <fullName evidence="1">Uncharacterized protein</fullName>
    </submittedName>
</protein>
<gene>
    <name evidence="1" type="ORF">CSX01_05195</name>
</gene>
<accession>A0A2G3DWG1</accession>
<name>A0A2G3DWG1_9FIRM</name>
<reference evidence="1 2" key="1">
    <citation type="submission" date="2017-10" db="EMBL/GenBank/DDBJ databases">
        <title>Resolving the taxonomy of Roseburia spp., Eubacterium rectale and Agathobacter spp. through phylogenomic analysis.</title>
        <authorList>
            <person name="Sheridan P.O."/>
            <person name="Walker A.W."/>
            <person name="Duncan S.H."/>
            <person name="Scott K.P."/>
            <person name="Toole P.W.O."/>
            <person name="Luis P."/>
            <person name="Flint H.J."/>
        </authorList>
    </citation>
    <scope>NUCLEOTIDE SEQUENCE [LARGE SCALE GENOMIC DNA]</scope>
    <source>
        <strain evidence="1 2">JK626</strain>
    </source>
</reference>
<evidence type="ECO:0000313" key="1">
    <source>
        <dbReference type="EMBL" id="PHU35362.1"/>
    </source>
</evidence>
<sequence length="96" mass="11398">MYKFEKKIKAAEENGIRFSEGQKTYIRCARINGIDLLDHLYDRYSRDYLSHPHDEKSSEYLAVISVILSVSEYFDENLCELVDQMIEQNKVYPVRK</sequence>
<proteinExistence type="predicted"/>
<comment type="caution">
    <text evidence="1">The sequence shown here is derived from an EMBL/GenBank/DDBJ whole genome shotgun (WGS) entry which is preliminary data.</text>
</comment>
<dbReference type="AlphaFoldDB" id="A0A2G3DWG1"/>